<evidence type="ECO:0000313" key="13">
    <source>
        <dbReference type="EMBL" id="KMM71300.1"/>
    </source>
</evidence>
<dbReference type="PANTHER" id="PTHR12145:SF36">
    <property type="entry name" value="MANNAN ENDO-1,6-ALPHA-MANNOSIDASE DCW1"/>
    <property type="match status" value="1"/>
</dbReference>
<dbReference type="Gene3D" id="1.50.10.20">
    <property type="match status" value="1"/>
</dbReference>
<dbReference type="GO" id="GO:0012505">
    <property type="term" value="C:endomembrane system"/>
    <property type="evidence" value="ECO:0007669"/>
    <property type="project" value="UniProtKB-SubCell"/>
</dbReference>
<dbReference type="PIRSF" id="PIRSF016302">
    <property type="entry name" value="Man_a_manosd"/>
    <property type="match status" value="1"/>
</dbReference>
<evidence type="ECO:0000313" key="14">
    <source>
        <dbReference type="Proteomes" id="UP000054567"/>
    </source>
</evidence>
<evidence type="ECO:0000256" key="11">
    <source>
        <dbReference type="SAM" id="Phobius"/>
    </source>
</evidence>
<dbReference type="PANTHER" id="PTHR12145">
    <property type="entry name" value="MANNAN ENDO-1,6-ALPHA-MANNOSIDASE DCW1"/>
    <property type="match status" value="1"/>
</dbReference>
<feature type="chain" id="PRO_5005271114" description="Mannan endo-1,6-alpha-mannosidase" evidence="12">
    <location>
        <begin position="32"/>
        <end position="459"/>
    </location>
</feature>
<evidence type="ECO:0000256" key="9">
    <source>
        <dbReference type="ARBA" id="ARBA00023295"/>
    </source>
</evidence>
<evidence type="ECO:0000256" key="12">
    <source>
        <dbReference type="SAM" id="SignalP"/>
    </source>
</evidence>
<dbReference type="EMBL" id="DS268113">
    <property type="protein sequence ID" value="KMM71300.1"/>
    <property type="molecule type" value="Genomic_DNA"/>
</dbReference>
<keyword evidence="6 10" id="KW-0378">Hydrolase</keyword>
<dbReference type="SUPFAM" id="SSF48208">
    <property type="entry name" value="Six-hairpin glycosidases"/>
    <property type="match status" value="1"/>
</dbReference>
<keyword evidence="11" id="KW-1133">Transmembrane helix</keyword>
<feature type="transmembrane region" description="Helical" evidence="11">
    <location>
        <begin position="437"/>
        <end position="458"/>
    </location>
</feature>
<comment type="catalytic activity">
    <reaction evidence="1 10">
        <text>Random hydrolysis of (1-&gt;6)-alpha-D-mannosidic linkages in unbranched (1-&gt;6)-mannans.</text>
        <dbReference type="EC" id="3.2.1.101"/>
    </reaction>
</comment>
<feature type="signal peptide" evidence="12">
    <location>
        <begin position="1"/>
        <end position="31"/>
    </location>
</feature>
<dbReference type="InterPro" id="IPR005198">
    <property type="entry name" value="Glyco_hydro_76"/>
</dbReference>
<keyword evidence="5 12" id="KW-0732">Signal</keyword>
<evidence type="ECO:0000256" key="10">
    <source>
        <dbReference type="PIRNR" id="PIRNR016302"/>
    </source>
</evidence>
<dbReference type="OrthoDB" id="4187847at2759"/>
<keyword evidence="9 10" id="KW-0326">Glycosidase</keyword>
<dbReference type="Pfam" id="PF03663">
    <property type="entry name" value="Glyco_hydro_76"/>
    <property type="match status" value="1"/>
</dbReference>
<dbReference type="InterPro" id="IPR014480">
    <property type="entry name" value="Mannan-1_6-alpha_mannosidase"/>
</dbReference>
<reference evidence="14" key="3">
    <citation type="journal article" date="2010" name="Genome Res.">
        <title>Population genomic sequencing of Coccidioides fungi reveals recent hybridization and transposon control.</title>
        <authorList>
            <person name="Neafsey D.E."/>
            <person name="Barker B.M."/>
            <person name="Sharpton T.J."/>
            <person name="Stajich J.E."/>
            <person name="Park D.J."/>
            <person name="Whiston E."/>
            <person name="Hung C.-Y."/>
            <person name="McMahan C."/>
            <person name="White J."/>
            <person name="Sykes S."/>
            <person name="Heiman D."/>
            <person name="Young S."/>
            <person name="Zeng Q."/>
            <person name="Abouelleil A."/>
            <person name="Aftuck L."/>
            <person name="Bessette D."/>
            <person name="Brown A."/>
            <person name="FitzGerald M."/>
            <person name="Lui A."/>
            <person name="Macdonald J.P."/>
            <person name="Priest M."/>
            <person name="Orbach M.J."/>
            <person name="Galgiani J.N."/>
            <person name="Kirkland T.N."/>
            <person name="Cole G.T."/>
            <person name="Birren B.W."/>
            <person name="Henn M.R."/>
            <person name="Taylor J.W."/>
            <person name="Rounsley S.D."/>
        </authorList>
    </citation>
    <scope>NUCLEOTIDE SEQUENCE [LARGE SCALE GENOMIC DNA]</scope>
    <source>
        <strain evidence="14">RMSCC 3488</strain>
    </source>
</reference>
<name>A0A0J6FPD0_COCPO</name>
<dbReference type="GO" id="GO:0008496">
    <property type="term" value="F:mannan endo-1,6-alpha-mannosidase activity"/>
    <property type="evidence" value="ECO:0007669"/>
    <property type="project" value="UniProtKB-UniRule"/>
</dbReference>
<dbReference type="GO" id="GO:0016052">
    <property type="term" value="P:carbohydrate catabolic process"/>
    <property type="evidence" value="ECO:0007669"/>
    <property type="project" value="InterPro"/>
</dbReference>
<reference evidence="13 14" key="1">
    <citation type="submission" date="2007-06" db="EMBL/GenBank/DDBJ databases">
        <title>The Genome Sequence of Coccidioides posadasii RMSCC_3488.</title>
        <authorList>
            <consortium name="Coccidioides Genome Resources Consortium"/>
            <consortium name="The Broad Institute Genome Sequencing Platform"/>
            <person name="Henn M.R."/>
            <person name="Sykes S."/>
            <person name="Young S."/>
            <person name="Jaffe D."/>
            <person name="Berlin A."/>
            <person name="Alvarez P."/>
            <person name="Butler J."/>
            <person name="Gnerre S."/>
            <person name="Grabherr M."/>
            <person name="Mauceli E."/>
            <person name="Brockman W."/>
            <person name="Kodira C."/>
            <person name="Alvarado L."/>
            <person name="Zeng Q."/>
            <person name="Crawford M."/>
            <person name="Antoine C."/>
            <person name="Devon K."/>
            <person name="Galgiani J."/>
            <person name="Orsborn K."/>
            <person name="Lewis M.L."/>
            <person name="Nusbaum C."/>
            <person name="Galagan J."/>
            <person name="Birren B."/>
        </authorList>
    </citation>
    <scope>NUCLEOTIDE SEQUENCE [LARGE SCALE GENOMIC DNA]</scope>
    <source>
        <strain evidence="13 14">RMSCC 3488</strain>
    </source>
</reference>
<comment type="subcellular location">
    <subcellularLocation>
        <location evidence="2">Endomembrane system</location>
    </subcellularLocation>
</comment>
<sequence>MILPSLFSNQPGPPCSALFLTVLLGVQAVHAAIPLDLGSPDSIKSAAKQIAGGMVKYYTGYKPGDVPGNLPDPYYWWEAGAMFSALIDYWYYTGDDQYNDITTQAMLHQVGKENNYMPLNQTSTLGNDDQAFWGMAAMSAAENKFPNPPDDKPQWLELAQAVLHSQVPRWDDETCGGGLRWQIFSFNKGYNYKNSISNGCFINLAARLALYTKNETYVELAEKHWDWMTAIGLISPTSQVFDGSDVVKNCSELSHIQWTYNNGVLMGGAAALYNFTKGADIWEKRLNGLIDAAGIFFSKDPPDVMTEVACEGNGKCNIDQRSFKAYLSRWMAMTIKLAPYTRDRLLPKLQASATAAALQCSGPDNACGLRWTKGEAYDGSTGVGEQMAALEIIQSNLIDLVAGPADNSTGISRGNPSAGTGSDPTFELSDITTGDRVGAGFLTSVVLIGILGGAWWMVS</sequence>
<evidence type="ECO:0000256" key="3">
    <source>
        <dbReference type="ARBA" id="ARBA00009699"/>
    </source>
</evidence>
<evidence type="ECO:0000256" key="4">
    <source>
        <dbReference type="ARBA" id="ARBA00012350"/>
    </source>
</evidence>
<gene>
    <name evidence="13" type="ORF">CPAG_07607</name>
</gene>
<dbReference type="EC" id="3.2.1.101" evidence="4 10"/>
<protein>
    <recommendedName>
        <fullName evidence="4 10">Mannan endo-1,6-alpha-mannosidase</fullName>
        <ecNumber evidence="4 10">3.2.1.101</ecNumber>
    </recommendedName>
</protein>
<evidence type="ECO:0000256" key="6">
    <source>
        <dbReference type="ARBA" id="ARBA00022801"/>
    </source>
</evidence>
<comment type="similarity">
    <text evidence="3 10">Belongs to the glycosyl hydrolase 76 family.</text>
</comment>
<keyword evidence="11" id="KW-0812">Transmembrane</keyword>
<evidence type="ECO:0000256" key="7">
    <source>
        <dbReference type="ARBA" id="ARBA00023136"/>
    </source>
</evidence>
<dbReference type="AlphaFoldDB" id="A0A0J6FPD0"/>
<keyword evidence="8" id="KW-0325">Glycoprotein</keyword>
<dbReference type="GO" id="GO:0009272">
    <property type="term" value="P:fungal-type cell wall biogenesis"/>
    <property type="evidence" value="ECO:0007669"/>
    <property type="project" value="TreeGrafter"/>
</dbReference>
<evidence type="ECO:0000256" key="2">
    <source>
        <dbReference type="ARBA" id="ARBA00004308"/>
    </source>
</evidence>
<dbReference type="FunFam" id="1.50.10.20:FF:000006">
    <property type="entry name" value="Mannan endo-1,6-alpha-mannosidase"/>
    <property type="match status" value="1"/>
</dbReference>
<organism evidence="13 14">
    <name type="scientific">Coccidioides posadasii RMSCC 3488</name>
    <dbReference type="NCBI Taxonomy" id="454284"/>
    <lineage>
        <taxon>Eukaryota</taxon>
        <taxon>Fungi</taxon>
        <taxon>Dikarya</taxon>
        <taxon>Ascomycota</taxon>
        <taxon>Pezizomycotina</taxon>
        <taxon>Eurotiomycetes</taxon>
        <taxon>Eurotiomycetidae</taxon>
        <taxon>Onygenales</taxon>
        <taxon>Onygenaceae</taxon>
        <taxon>Coccidioides</taxon>
    </lineage>
</organism>
<reference evidence="14" key="2">
    <citation type="journal article" date="2009" name="Genome Res.">
        <title>Comparative genomic analyses of the human fungal pathogens Coccidioides and their relatives.</title>
        <authorList>
            <person name="Sharpton T.J."/>
            <person name="Stajich J.E."/>
            <person name="Rounsley S.D."/>
            <person name="Gardner M.J."/>
            <person name="Wortman J.R."/>
            <person name="Jordar V.S."/>
            <person name="Maiti R."/>
            <person name="Kodira C.D."/>
            <person name="Neafsey D.E."/>
            <person name="Zeng Q."/>
            <person name="Hung C.-Y."/>
            <person name="McMahan C."/>
            <person name="Muszewska A."/>
            <person name="Grynberg M."/>
            <person name="Mandel M.A."/>
            <person name="Kellner E.M."/>
            <person name="Barker B.M."/>
            <person name="Galgiani J.N."/>
            <person name="Orbach M.J."/>
            <person name="Kirkland T.N."/>
            <person name="Cole G.T."/>
            <person name="Henn M.R."/>
            <person name="Birren B.W."/>
            <person name="Taylor J.W."/>
        </authorList>
    </citation>
    <scope>NUCLEOTIDE SEQUENCE [LARGE SCALE GENOMIC DNA]</scope>
    <source>
        <strain evidence="14">RMSCC 3488</strain>
    </source>
</reference>
<proteinExistence type="inferred from homology"/>
<evidence type="ECO:0000256" key="1">
    <source>
        <dbReference type="ARBA" id="ARBA00001452"/>
    </source>
</evidence>
<evidence type="ECO:0000256" key="8">
    <source>
        <dbReference type="ARBA" id="ARBA00023180"/>
    </source>
</evidence>
<evidence type="ECO:0000256" key="5">
    <source>
        <dbReference type="ARBA" id="ARBA00022729"/>
    </source>
</evidence>
<dbReference type="Proteomes" id="UP000054567">
    <property type="component" value="Unassembled WGS sequence"/>
</dbReference>
<dbReference type="VEuPathDB" id="FungiDB:CPAG_07607"/>
<dbReference type="InterPro" id="IPR008928">
    <property type="entry name" value="6-hairpin_glycosidase_sf"/>
</dbReference>
<keyword evidence="7 11" id="KW-0472">Membrane</keyword>
<accession>A0A0J6FPD0</accession>